<protein>
    <submittedName>
        <fullName evidence="2">Uncharacterized protein</fullName>
    </submittedName>
</protein>
<evidence type="ECO:0000256" key="1">
    <source>
        <dbReference type="SAM" id="SignalP"/>
    </source>
</evidence>
<dbReference type="RefSeq" id="WP_345090302.1">
    <property type="nucleotide sequence ID" value="NZ_BAABCS010000004.1"/>
</dbReference>
<dbReference type="Proteomes" id="UP001500426">
    <property type="component" value="Unassembled WGS sequence"/>
</dbReference>
<accession>A0ABP7UH78</accession>
<evidence type="ECO:0000313" key="2">
    <source>
        <dbReference type="EMBL" id="GAA4043271.1"/>
    </source>
</evidence>
<proteinExistence type="predicted"/>
<evidence type="ECO:0000313" key="3">
    <source>
        <dbReference type="Proteomes" id="UP001500426"/>
    </source>
</evidence>
<feature type="chain" id="PRO_5045316081" evidence="1">
    <location>
        <begin position="21"/>
        <end position="108"/>
    </location>
</feature>
<feature type="signal peptide" evidence="1">
    <location>
        <begin position="1"/>
        <end position="20"/>
    </location>
</feature>
<keyword evidence="3" id="KW-1185">Reference proteome</keyword>
<organism evidence="2 3">
    <name type="scientific">Flavobacterium chungnamense</name>
    <dbReference type="NCBI Taxonomy" id="706182"/>
    <lineage>
        <taxon>Bacteria</taxon>
        <taxon>Pseudomonadati</taxon>
        <taxon>Bacteroidota</taxon>
        <taxon>Flavobacteriia</taxon>
        <taxon>Flavobacteriales</taxon>
        <taxon>Flavobacteriaceae</taxon>
        <taxon>Flavobacterium</taxon>
    </lineage>
</organism>
<dbReference type="EMBL" id="BAABCS010000004">
    <property type="protein sequence ID" value="GAA4043271.1"/>
    <property type="molecule type" value="Genomic_DNA"/>
</dbReference>
<gene>
    <name evidence="2" type="ORF">GCM10022388_05360</name>
</gene>
<reference evidence="3" key="1">
    <citation type="journal article" date="2019" name="Int. J. Syst. Evol. Microbiol.">
        <title>The Global Catalogue of Microorganisms (GCM) 10K type strain sequencing project: providing services to taxonomists for standard genome sequencing and annotation.</title>
        <authorList>
            <consortium name="The Broad Institute Genomics Platform"/>
            <consortium name="The Broad Institute Genome Sequencing Center for Infectious Disease"/>
            <person name="Wu L."/>
            <person name="Ma J."/>
        </authorList>
    </citation>
    <scope>NUCLEOTIDE SEQUENCE [LARGE SCALE GENOMIC DNA]</scope>
    <source>
        <strain evidence="3">JCM 17068</strain>
    </source>
</reference>
<comment type="caution">
    <text evidence="2">The sequence shown here is derived from an EMBL/GenBank/DDBJ whole genome shotgun (WGS) entry which is preliminary data.</text>
</comment>
<keyword evidence="1" id="KW-0732">Signal</keyword>
<name>A0ABP7UH78_9FLAO</name>
<sequence length="108" mass="12482">MKKIFFIFALVCAFTISANAQEKRLTSQEAAKKDAVELAELVGLKDNQIEDFYRLFERKYIILEDRSLSAEGKAELEKVMDAKIRATLSEKQMSILESNKAMFERLKR</sequence>